<evidence type="ECO:0000313" key="2">
    <source>
        <dbReference type="EMBL" id="KAL3682192.1"/>
    </source>
</evidence>
<reference evidence="2 3" key="1">
    <citation type="submission" date="2024-09" db="EMBL/GenBank/DDBJ databases">
        <title>Chromosome-scale assembly of Riccia sorocarpa.</title>
        <authorList>
            <person name="Paukszto L."/>
        </authorList>
    </citation>
    <scope>NUCLEOTIDE SEQUENCE [LARGE SCALE GENOMIC DNA]</scope>
    <source>
        <strain evidence="2">LP-2024</strain>
        <tissue evidence="2">Aerial parts of the thallus</tissue>
    </source>
</reference>
<name>A0ABD3GVI7_9MARC</name>
<comment type="caution">
    <text evidence="2">The sequence shown here is derived from an EMBL/GenBank/DDBJ whole genome shotgun (WGS) entry which is preliminary data.</text>
</comment>
<proteinExistence type="predicted"/>
<gene>
    <name evidence="2" type="ORF">R1sor_000214</name>
</gene>
<evidence type="ECO:0000313" key="3">
    <source>
        <dbReference type="Proteomes" id="UP001633002"/>
    </source>
</evidence>
<sequence>MPTCEPLCVAESMQPPAAVVSDNVEEGSAHEEAVNERDRTTRNVPADASGISNSGVKRKKAKVKDSMVDAIDGLTSSLVDVKACKEERSTRIDQREEVRDERAVARQMWRQEAEDRRISSAEKRNENLCSVLGVMTRAISGNLWA</sequence>
<dbReference type="Proteomes" id="UP001633002">
    <property type="component" value="Unassembled WGS sequence"/>
</dbReference>
<organism evidence="2 3">
    <name type="scientific">Riccia sorocarpa</name>
    <dbReference type="NCBI Taxonomy" id="122646"/>
    <lineage>
        <taxon>Eukaryota</taxon>
        <taxon>Viridiplantae</taxon>
        <taxon>Streptophyta</taxon>
        <taxon>Embryophyta</taxon>
        <taxon>Marchantiophyta</taxon>
        <taxon>Marchantiopsida</taxon>
        <taxon>Marchantiidae</taxon>
        <taxon>Marchantiales</taxon>
        <taxon>Ricciaceae</taxon>
        <taxon>Riccia</taxon>
    </lineage>
</organism>
<accession>A0ABD3GVI7</accession>
<keyword evidence="3" id="KW-1185">Reference proteome</keyword>
<protein>
    <submittedName>
        <fullName evidence="2">Uncharacterized protein</fullName>
    </submittedName>
</protein>
<feature type="region of interest" description="Disordered" evidence="1">
    <location>
        <begin position="26"/>
        <end position="58"/>
    </location>
</feature>
<dbReference type="AlphaFoldDB" id="A0ABD3GVI7"/>
<dbReference type="EMBL" id="JBJQOH010000006">
    <property type="protein sequence ID" value="KAL3682192.1"/>
    <property type="molecule type" value="Genomic_DNA"/>
</dbReference>
<evidence type="ECO:0000256" key="1">
    <source>
        <dbReference type="SAM" id="MobiDB-lite"/>
    </source>
</evidence>
<feature type="compositionally biased region" description="Basic and acidic residues" evidence="1">
    <location>
        <begin position="27"/>
        <end position="41"/>
    </location>
</feature>